<keyword evidence="1" id="KW-0472">Membrane</keyword>
<evidence type="ECO:0008006" key="4">
    <source>
        <dbReference type="Google" id="ProtNLM"/>
    </source>
</evidence>
<reference evidence="2" key="1">
    <citation type="submission" date="2020-10" db="EMBL/GenBank/DDBJ databases">
        <authorList>
            <person name="Gilroy R."/>
        </authorList>
    </citation>
    <scope>NUCLEOTIDE SEQUENCE</scope>
    <source>
        <strain evidence="2">ChiGjej1B1-19959</strain>
    </source>
</reference>
<accession>A0A9D1IF39</accession>
<feature type="transmembrane region" description="Helical" evidence="1">
    <location>
        <begin position="80"/>
        <end position="99"/>
    </location>
</feature>
<proteinExistence type="predicted"/>
<reference evidence="2" key="2">
    <citation type="journal article" date="2021" name="PeerJ">
        <title>Extensive microbial diversity within the chicken gut microbiome revealed by metagenomics and culture.</title>
        <authorList>
            <person name="Gilroy R."/>
            <person name="Ravi A."/>
            <person name="Getino M."/>
            <person name="Pursley I."/>
            <person name="Horton D.L."/>
            <person name="Alikhan N.F."/>
            <person name="Baker D."/>
            <person name="Gharbi K."/>
            <person name="Hall N."/>
            <person name="Watson M."/>
            <person name="Adriaenssens E.M."/>
            <person name="Foster-Nyarko E."/>
            <person name="Jarju S."/>
            <person name="Secka A."/>
            <person name="Antonio M."/>
            <person name="Oren A."/>
            <person name="Chaudhuri R.R."/>
            <person name="La Ragione R."/>
            <person name="Hildebrand F."/>
            <person name="Pallen M.J."/>
        </authorList>
    </citation>
    <scope>NUCLEOTIDE SEQUENCE</scope>
    <source>
        <strain evidence="2">ChiGjej1B1-19959</strain>
    </source>
</reference>
<dbReference type="AlphaFoldDB" id="A0A9D1IF39"/>
<dbReference type="EMBL" id="DVMW01000027">
    <property type="protein sequence ID" value="HIU35730.1"/>
    <property type="molecule type" value="Genomic_DNA"/>
</dbReference>
<evidence type="ECO:0000313" key="2">
    <source>
        <dbReference type="EMBL" id="HIU35730.1"/>
    </source>
</evidence>
<feature type="transmembrane region" description="Helical" evidence="1">
    <location>
        <begin position="106"/>
        <end position="127"/>
    </location>
</feature>
<gene>
    <name evidence="2" type="ORF">IAC53_03880</name>
</gene>
<name>A0A9D1IF39_9FIRM</name>
<feature type="transmembrane region" description="Helical" evidence="1">
    <location>
        <begin position="133"/>
        <end position="156"/>
    </location>
</feature>
<protein>
    <recommendedName>
        <fullName evidence="4">Stage II sporulation protein M</fullName>
    </recommendedName>
</protein>
<keyword evidence="1" id="KW-0812">Transmembrane</keyword>
<comment type="caution">
    <text evidence="2">The sequence shown here is derived from an EMBL/GenBank/DDBJ whole genome shotgun (WGS) entry which is preliminary data.</text>
</comment>
<dbReference type="Proteomes" id="UP000824071">
    <property type="component" value="Unassembled WGS sequence"/>
</dbReference>
<organism evidence="2 3">
    <name type="scientific">Candidatus Fimenecus excrementigallinarum</name>
    <dbReference type="NCBI Taxonomy" id="2840816"/>
    <lineage>
        <taxon>Bacteria</taxon>
        <taxon>Bacillati</taxon>
        <taxon>Bacillota</taxon>
        <taxon>Clostridia</taxon>
        <taxon>Candidatus Fimenecus</taxon>
    </lineage>
</organism>
<feature type="transmembrane region" description="Helical" evidence="1">
    <location>
        <begin position="190"/>
        <end position="211"/>
    </location>
</feature>
<evidence type="ECO:0000313" key="3">
    <source>
        <dbReference type="Proteomes" id="UP000824071"/>
    </source>
</evidence>
<sequence length="219" mass="24193">MKRNRRRAVILATGFPKKQRRAGTLRKRPKLVLLTGVLICGLLLGAIALRSTDASLQELFRDVLENELQIAQGAPLWKNFVYTLATQALYLLVALVAGLCLAGEPLLWLLPLIKGMGTGLIAAYLYKTYAVSGMLYFAAVLLVPSVLFAASFLFCCNESILMTRDLNRQLIKQEHTGAGGEMLRLYFLRYAVLLFTLLFAAALGTLLQAFFGPRIPLTI</sequence>
<evidence type="ECO:0000256" key="1">
    <source>
        <dbReference type="SAM" id="Phobius"/>
    </source>
</evidence>
<keyword evidence="1" id="KW-1133">Transmembrane helix</keyword>